<organism evidence="2 3">
    <name type="scientific">Aphanizomenon flos-aquae WA102</name>
    <dbReference type="NCBI Taxonomy" id="1710896"/>
    <lineage>
        <taxon>Bacteria</taxon>
        <taxon>Bacillati</taxon>
        <taxon>Cyanobacteriota</taxon>
        <taxon>Cyanophyceae</taxon>
        <taxon>Nostocales</taxon>
        <taxon>Aphanizomenonaceae</taxon>
        <taxon>Aphanizomenon</taxon>
    </lineage>
</organism>
<feature type="region of interest" description="Disordered" evidence="1">
    <location>
        <begin position="1"/>
        <end position="70"/>
    </location>
</feature>
<dbReference type="EMBL" id="LJOW01000691">
    <property type="protein sequence ID" value="OBQ32927.1"/>
    <property type="molecule type" value="Genomic_DNA"/>
</dbReference>
<name>A0A1B7W724_APHFL</name>
<protein>
    <submittedName>
        <fullName evidence="2">Uncharacterized protein</fullName>
    </submittedName>
</protein>
<dbReference type="Proteomes" id="UP000092093">
    <property type="component" value="Unassembled WGS sequence"/>
</dbReference>
<feature type="non-terminal residue" evidence="2">
    <location>
        <position position="1"/>
    </location>
</feature>
<comment type="caution">
    <text evidence="2">The sequence shown here is derived from an EMBL/GenBank/DDBJ whole genome shotgun (WGS) entry which is preliminary data.</text>
</comment>
<accession>A0A1B7W724</accession>
<proteinExistence type="predicted"/>
<evidence type="ECO:0000256" key="1">
    <source>
        <dbReference type="SAM" id="MobiDB-lite"/>
    </source>
</evidence>
<feature type="region of interest" description="Disordered" evidence="1">
    <location>
        <begin position="90"/>
        <end position="119"/>
    </location>
</feature>
<evidence type="ECO:0000313" key="2">
    <source>
        <dbReference type="EMBL" id="OBQ32927.1"/>
    </source>
</evidence>
<reference evidence="2 3" key="1">
    <citation type="submission" date="2015-09" db="EMBL/GenBank/DDBJ databases">
        <title>Aphanizomenon flos-aquae WA102.</title>
        <authorList>
            <person name="Driscoll C."/>
        </authorList>
    </citation>
    <scope>NUCLEOTIDE SEQUENCE [LARGE SCALE GENOMIC DNA]</scope>
    <source>
        <strain evidence="2">WA102</strain>
    </source>
</reference>
<feature type="compositionally biased region" description="Low complexity" evidence="1">
    <location>
        <begin position="13"/>
        <end position="26"/>
    </location>
</feature>
<dbReference type="AlphaFoldDB" id="A0A1B7W724"/>
<feature type="compositionally biased region" description="Low complexity" evidence="1">
    <location>
        <begin position="92"/>
        <end position="103"/>
    </location>
</feature>
<sequence>GPEDDRGRRAQAEEAAAPGGVQQAVPGHCRQGSLQETDPRGAGSVERPSELHCHGGGFQGGAAPDDPPEDMHEQCIEAAATQRAVVERPVDEGPVGPGEPVHGNPEHQGVQVCTHQGPV</sequence>
<feature type="compositionally biased region" description="Basic and acidic residues" evidence="1">
    <location>
        <begin position="1"/>
        <end position="12"/>
    </location>
</feature>
<evidence type="ECO:0000313" key="3">
    <source>
        <dbReference type="Proteomes" id="UP000092093"/>
    </source>
</evidence>
<gene>
    <name evidence="2" type="ORF">AN484_27575</name>
</gene>